<feature type="region of interest" description="Disordered" evidence="2">
    <location>
        <begin position="181"/>
        <end position="216"/>
    </location>
</feature>
<proteinExistence type="predicted"/>
<name>A0AA36D733_9BILA</name>
<feature type="compositionally biased region" description="Polar residues" evidence="2">
    <location>
        <begin position="198"/>
        <end position="216"/>
    </location>
</feature>
<evidence type="ECO:0000313" key="3">
    <source>
        <dbReference type="EMBL" id="CAJ0580904.1"/>
    </source>
</evidence>
<comment type="caution">
    <text evidence="3">The sequence shown here is derived from an EMBL/GenBank/DDBJ whole genome shotgun (WGS) entry which is preliminary data.</text>
</comment>
<keyword evidence="4" id="KW-1185">Reference proteome</keyword>
<dbReference type="AlphaFoldDB" id="A0AA36D733"/>
<protein>
    <submittedName>
        <fullName evidence="3">Uncharacterized protein</fullName>
    </submittedName>
</protein>
<reference evidence="3" key="1">
    <citation type="submission" date="2023-06" db="EMBL/GenBank/DDBJ databases">
        <authorList>
            <person name="Delattre M."/>
        </authorList>
    </citation>
    <scope>NUCLEOTIDE SEQUENCE</scope>
    <source>
        <strain evidence="3">AF72</strain>
    </source>
</reference>
<evidence type="ECO:0000313" key="4">
    <source>
        <dbReference type="Proteomes" id="UP001177023"/>
    </source>
</evidence>
<gene>
    <name evidence="3" type="ORF">MSPICULIGERA_LOCUS19078</name>
</gene>
<dbReference type="EMBL" id="CATQJA010002662">
    <property type="protein sequence ID" value="CAJ0580904.1"/>
    <property type="molecule type" value="Genomic_DNA"/>
</dbReference>
<sequence>MDWMGKLVQAKNQFVDLASEAIAEIGNDGEAIDATTSAEPTATNYQEEIVMLKAQLRELAADMQTLEGEHQEVLQKKEQEMADLAAREQRSRQLAAEQALKVAELTEEVRLVENFVRPSEVTPFIQRLITEIEPSENNHGRRIKILEALEDFRAQQANLDDGEQYLLEILSKLFEVVSVSSSPSQSQHDPWEKINAETEPSSGEPTAVPSSASNSNTQTAVMAHHIVMPVALSVTSATTSSWRDADVMDAPAEKETLNELTDAKTKIEQLVAENAQLSLEFSSNQQKLNELLLAHESQKKEAEMLLSMLRDAEAEIEGFKNRIEELGTTERQNLQKLQESLTTMSILEAEHQGLREEHEEAKNKIAELVLDSSHSQETIIGCDAQANQIAELEVQYA</sequence>
<accession>A0AA36D733</accession>
<feature type="coiled-coil region" evidence="1">
    <location>
        <begin position="42"/>
        <end position="94"/>
    </location>
</feature>
<evidence type="ECO:0000256" key="2">
    <source>
        <dbReference type="SAM" id="MobiDB-lite"/>
    </source>
</evidence>
<dbReference type="Proteomes" id="UP001177023">
    <property type="component" value="Unassembled WGS sequence"/>
</dbReference>
<keyword evidence="1" id="KW-0175">Coiled coil</keyword>
<feature type="non-terminal residue" evidence="3">
    <location>
        <position position="397"/>
    </location>
</feature>
<evidence type="ECO:0000256" key="1">
    <source>
        <dbReference type="SAM" id="Coils"/>
    </source>
</evidence>
<organism evidence="3 4">
    <name type="scientific">Mesorhabditis spiculigera</name>
    <dbReference type="NCBI Taxonomy" id="96644"/>
    <lineage>
        <taxon>Eukaryota</taxon>
        <taxon>Metazoa</taxon>
        <taxon>Ecdysozoa</taxon>
        <taxon>Nematoda</taxon>
        <taxon>Chromadorea</taxon>
        <taxon>Rhabditida</taxon>
        <taxon>Rhabditina</taxon>
        <taxon>Rhabditomorpha</taxon>
        <taxon>Rhabditoidea</taxon>
        <taxon>Rhabditidae</taxon>
        <taxon>Mesorhabditinae</taxon>
        <taxon>Mesorhabditis</taxon>
    </lineage>
</organism>
<feature type="coiled-coil region" evidence="1">
    <location>
        <begin position="253"/>
        <end position="371"/>
    </location>
</feature>